<feature type="transmembrane region" description="Helical" evidence="1">
    <location>
        <begin position="103"/>
        <end position="124"/>
    </location>
</feature>
<dbReference type="AlphaFoldDB" id="A0AAN4ZK42"/>
<dbReference type="PANTHER" id="PTHR45830">
    <property type="entry name" value="SERPENTINE RECEPTOR, CLASS I"/>
    <property type="match status" value="1"/>
</dbReference>
<protein>
    <recommendedName>
        <fullName evidence="4">G protein-coupled receptor</fullName>
    </recommendedName>
</protein>
<evidence type="ECO:0000313" key="2">
    <source>
        <dbReference type="EMBL" id="GMR38475.1"/>
    </source>
</evidence>
<dbReference type="Proteomes" id="UP001328107">
    <property type="component" value="Unassembled WGS sequence"/>
</dbReference>
<feature type="transmembrane region" description="Helical" evidence="1">
    <location>
        <begin position="28"/>
        <end position="46"/>
    </location>
</feature>
<keyword evidence="3" id="KW-1185">Reference proteome</keyword>
<evidence type="ECO:0000256" key="1">
    <source>
        <dbReference type="SAM" id="Phobius"/>
    </source>
</evidence>
<feature type="transmembrane region" description="Helical" evidence="1">
    <location>
        <begin position="238"/>
        <end position="259"/>
    </location>
</feature>
<feature type="transmembrane region" description="Helical" evidence="1">
    <location>
        <begin position="206"/>
        <end position="231"/>
    </location>
</feature>
<accession>A0AAN4ZK42</accession>
<evidence type="ECO:0008006" key="4">
    <source>
        <dbReference type="Google" id="ProtNLM"/>
    </source>
</evidence>
<organism evidence="2 3">
    <name type="scientific">Pristionchus mayeri</name>
    <dbReference type="NCBI Taxonomy" id="1317129"/>
    <lineage>
        <taxon>Eukaryota</taxon>
        <taxon>Metazoa</taxon>
        <taxon>Ecdysozoa</taxon>
        <taxon>Nematoda</taxon>
        <taxon>Chromadorea</taxon>
        <taxon>Rhabditida</taxon>
        <taxon>Rhabditina</taxon>
        <taxon>Diplogasteromorpha</taxon>
        <taxon>Diplogasteroidea</taxon>
        <taxon>Neodiplogasteridae</taxon>
        <taxon>Pristionchus</taxon>
    </lineage>
</organism>
<proteinExistence type="predicted"/>
<gene>
    <name evidence="2" type="ORF">PMAYCL1PPCAC_08670</name>
</gene>
<keyword evidence="1" id="KW-1133">Transmembrane helix</keyword>
<evidence type="ECO:0000313" key="3">
    <source>
        <dbReference type="Proteomes" id="UP001328107"/>
    </source>
</evidence>
<feature type="transmembrane region" description="Helical" evidence="1">
    <location>
        <begin position="58"/>
        <end position="83"/>
    </location>
</feature>
<keyword evidence="1" id="KW-0472">Membrane</keyword>
<feature type="non-terminal residue" evidence="2">
    <location>
        <position position="1"/>
    </location>
</feature>
<keyword evidence="1" id="KW-0812">Transmembrane</keyword>
<name>A0AAN4ZK42_9BILA</name>
<dbReference type="PANTHER" id="PTHR45830:SF15">
    <property type="entry name" value="SERPENTINE RECEPTOR, CLASS I"/>
    <property type="match status" value="1"/>
</dbReference>
<feature type="transmembrane region" description="Helical" evidence="1">
    <location>
        <begin position="145"/>
        <end position="165"/>
    </location>
</feature>
<comment type="caution">
    <text evidence="2">The sequence shown here is derived from an EMBL/GenBank/DDBJ whole genome shotgun (WGS) entry which is preliminary data.</text>
</comment>
<sequence>YRMTGKLEYGLEWDRDQLISLAATIRRIYWPFSVFLMLPLVLFILIRKTKMDLDCKLAFVAHMAILVVFDVYNGLFYQIYTLLPFPVIVCTGIVCDDQHSPRTLLTILAFWTILLCVPYLFVMMRIHQKILNEDSYLKLSHRSQLLLMMVLTLVLASNVYGFGAWSVESEDKEETIQFITVQKSRTYELQMRFMLSMSIQYFLQEFLTSILFIIPMAFLFIFMVTPIANVLSDTILGLFRFTLILSLSCIKLGLSLVFFF</sequence>
<dbReference type="EMBL" id="BTRK01000002">
    <property type="protein sequence ID" value="GMR38475.1"/>
    <property type="molecule type" value="Genomic_DNA"/>
</dbReference>
<reference evidence="3" key="1">
    <citation type="submission" date="2022-10" db="EMBL/GenBank/DDBJ databases">
        <title>Genome assembly of Pristionchus species.</title>
        <authorList>
            <person name="Yoshida K."/>
            <person name="Sommer R.J."/>
        </authorList>
    </citation>
    <scope>NUCLEOTIDE SEQUENCE [LARGE SCALE GENOMIC DNA]</scope>
    <source>
        <strain evidence="3">RS5460</strain>
    </source>
</reference>
<feature type="non-terminal residue" evidence="2">
    <location>
        <position position="260"/>
    </location>
</feature>